<dbReference type="Proteomes" id="UP001165960">
    <property type="component" value="Unassembled WGS sequence"/>
</dbReference>
<reference evidence="1" key="1">
    <citation type="submission" date="2022-04" db="EMBL/GenBank/DDBJ databases">
        <title>Genome of the entomopathogenic fungus Entomophthora muscae.</title>
        <authorList>
            <person name="Elya C."/>
            <person name="Lovett B.R."/>
            <person name="Lee E."/>
            <person name="Macias A.M."/>
            <person name="Hajek A.E."/>
            <person name="De Bivort B.L."/>
            <person name="Kasson M.T."/>
            <person name="De Fine Licht H.H."/>
            <person name="Stajich J.E."/>
        </authorList>
    </citation>
    <scope>NUCLEOTIDE SEQUENCE</scope>
    <source>
        <strain evidence="1">Berkeley</strain>
    </source>
</reference>
<comment type="caution">
    <text evidence="1">The sequence shown here is derived from an EMBL/GenBank/DDBJ whole genome shotgun (WGS) entry which is preliminary data.</text>
</comment>
<sequence>MSWWFMPLQYLQFQRQRWETEQLLAASNHPTFVPIPSPRVLDKEIVLTPVPPLSFPGAPLLCQLALSSQLMSASIK</sequence>
<accession>A0ACC2T165</accession>
<keyword evidence="2" id="KW-1185">Reference proteome</keyword>
<evidence type="ECO:0000313" key="1">
    <source>
        <dbReference type="EMBL" id="KAJ9068328.1"/>
    </source>
</evidence>
<protein>
    <submittedName>
        <fullName evidence="1">Uncharacterized protein</fullName>
    </submittedName>
</protein>
<dbReference type="EMBL" id="QTSX02003752">
    <property type="protein sequence ID" value="KAJ9068328.1"/>
    <property type="molecule type" value="Genomic_DNA"/>
</dbReference>
<evidence type="ECO:0000313" key="2">
    <source>
        <dbReference type="Proteomes" id="UP001165960"/>
    </source>
</evidence>
<organism evidence="1 2">
    <name type="scientific">Entomophthora muscae</name>
    <dbReference type="NCBI Taxonomy" id="34485"/>
    <lineage>
        <taxon>Eukaryota</taxon>
        <taxon>Fungi</taxon>
        <taxon>Fungi incertae sedis</taxon>
        <taxon>Zoopagomycota</taxon>
        <taxon>Entomophthoromycotina</taxon>
        <taxon>Entomophthoromycetes</taxon>
        <taxon>Entomophthorales</taxon>
        <taxon>Entomophthoraceae</taxon>
        <taxon>Entomophthora</taxon>
    </lineage>
</organism>
<name>A0ACC2T165_9FUNG</name>
<proteinExistence type="predicted"/>
<gene>
    <name evidence="1" type="ORF">DSO57_1029942</name>
</gene>